<organism evidence="4 5">
    <name type="scientific">Paracoccus isoporae</name>
    <dbReference type="NCBI Taxonomy" id="591205"/>
    <lineage>
        <taxon>Bacteria</taxon>
        <taxon>Pseudomonadati</taxon>
        <taxon>Pseudomonadota</taxon>
        <taxon>Alphaproteobacteria</taxon>
        <taxon>Rhodobacterales</taxon>
        <taxon>Paracoccaceae</taxon>
        <taxon>Paracoccus</taxon>
    </lineage>
</organism>
<accession>A0A1G7HRJ2</accession>
<dbReference type="InterPro" id="IPR006683">
    <property type="entry name" value="Thioestr_dom"/>
</dbReference>
<proteinExistence type="inferred from homology"/>
<keyword evidence="5" id="KW-1185">Reference proteome</keyword>
<evidence type="ECO:0000259" key="3">
    <source>
        <dbReference type="Pfam" id="PF03061"/>
    </source>
</evidence>
<feature type="domain" description="Thioesterase" evidence="3">
    <location>
        <begin position="54"/>
        <end position="130"/>
    </location>
</feature>
<dbReference type="STRING" id="591205.SAMN05421538_1292"/>
<dbReference type="CDD" id="cd03443">
    <property type="entry name" value="PaaI_thioesterase"/>
    <property type="match status" value="1"/>
</dbReference>
<dbReference type="Proteomes" id="UP000199344">
    <property type="component" value="Unassembled WGS sequence"/>
</dbReference>
<dbReference type="AlphaFoldDB" id="A0A1G7HRJ2"/>
<keyword evidence="2" id="KW-0378">Hydrolase</keyword>
<evidence type="ECO:0000256" key="2">
    <source>
        <dbReference type="ARBA" id="ARBA00022801"/>
    </source>
</evidence>
<name>A0A1G7HRJ2_9RHOB</name>
<comment type="similarity">
    <text evidence="1">Belongs to the thioesterase PaaI family.</text>
</comment>
<dbReference type="InterPro" id="IPR029069">
    <property type="entry name" value="HotDog_dom_sf"/>
</dbReference>
<dbReference type="NCBIfam" id="TIGR00369">
    <property type="entry name" value="unchar_dom_1"/>
    <property type="match status" value="1"/>
</dbReference>
<dbReference type="InterPro" id="IPR003736">
    <property type="entry name" value="PAAI_dom"/>
</dbReference>
<dbReference type="RefSeq" id="WP_090525762.1">
    <property type="nucleotide sequence ID" value="NZ_FNAH01000029.1"/>
</dbReference>
<dbReference type="PANTHER" id="PTHR21660:SF1">
    <property type="entry name" value="ACYL-COENZYME A THIOESTERASE 13"/>
    <property type="match status" value="1"/>
</dbReference>
<protein>
    <submittedName>
        <fullName evidence="4">Uncharacterized domain 1-containing protein</fullName>
    </submittedName>
</protein>
<evidence type="ECO:0000256" key="1">
    <source>
        <dbReference type="ARBA" id="ARBA00008324"/>
    </source>
</evidence>
<dbReference type="InterPro" id="IPR039298">
    <property type="entry name" value="ACOT13"/>
</dbReference>
<gene>
    <name evidence="4" type="ORF">SAMN05421538_1292</name>
</gene>
<dbReference type="EMBL" id="FNAH01000029">
    <property type="protein sequence ID" value="SDF02619.1"/>
    <property type="molecule type" value="Genomic_DNA"/>
</dbReference>
<dbReference type="SUPFAM" id="SSF54637">
    <property type="entry name" value="Thioesterase/thiol ester dehydrase-isomerase"/>
    <property type="match status" value="1"/>
</dbReference>
<dbReference type="GO" id="GO:0047617">
    <property type="term" value="F:fatty acyl-CoA hydrolase activity"/>
    <property type="evidence" value="ECO:0007669"/>
    <property type="project" value="InterPro"/>
</dbReference>
<evidence type="ECO:0000313" key="4">
    <source>
        <dbReference type="EMBL" id="SDF02619.1"/>
    </source>
</evidence>
<reference evidence="4 5" key="1">
    <citation type="submission" date="2016-10" db="EMBL/GenBank/DDBJ databases">
        <authorList>
            <person name="de Groot N.N."/>
        </authorList>
    </citation>
    <scope>NUCLEOTIDE SEQUENCE [LARGE SCALE GENOMIC DNA]</scope>
    <source>
        <strain evidence="4 5">DSM 22220</strain>
    </source>
</reference>
<evidence type="ECO:0000313" key="5">
    <source>
        <dbReference type="Proteomes" id="UP000199344"/>
    </source>
</evidence>
<sequence>MMDNLSYTAPAAALSDLPLDFSGASGLVGYLSWLPETGGACSMEIGPQHLNRLGNLHGGFVCMLLDNGCGTAVRREIGQIDARVVTASLTVHHVDAVSAGRVTARGRVTGGGQTTKFAEAELRDTAGRLIATARAVFAVMRTQ</sequence>
<dbReference type="OrthoDB" id="3477511at2"/>
<dbReference type="Pfam" id="PF03061">
    <property type="entry name" value="4HBT"/>
    <property type="match status" value="1"/>
</dbReference>
<dbReference type="Gene3D" id="3.10.129.10">
    <property type="entry name" value="Hotdog Thioesterase"/>
    <property type="match status" value="1"/>
</dbReference>
<dbReference type="PANTHER" id="PTHR21660">
    <property type="entry name" value="THIOESTERASE SUPERFAMILY MEMBER-RELATED"/>
    <property type="match status" value="1"/>
</dbReference>